<dbReference type="Proteomes" id="UP000604083">
    <property type="component" value="Unassembled WGS sequence"/>
</dbReference>
<proteinExistence type="predicted"/>
<gene>
    <name evidence="2" type="ORF">JIN78_00395</name>
</gene>
<evidence type="ECO:0000313" key="2">
    <source>
        <dbReference type="EMBL" id="MBK1832502.1"/>
    </source>
</evidence>
<protein>
    <recommendedName>
        <fullName evidence="4">PEP-CTERM protein-sorting domain-containing protein</fullName>
    </recommendedName>
</protein>
<reference evidence="2" key="1">
    <citation type="submission" date="2021-01" db="EMBL/GenBank/DDBJ databases">
        <title>Modified the classification status of verrucomicrobia.</title>
        <authorList>
            <person name="Feng X."/>
        </authorList>
    </citation>
    <scope>NUCLEOTIDE SEQUENCE</scope>
    <source>
        <strain evidence="2">KCTC 12986</strain>
    </source>
</reference>
<keyword evidence="1" id="KW-0732">Signal</keyword>
<keyword evidence="3" id="KW-1185">Reference proteome</keyword>
<evidence type="ECO:0000313" key="3">
    <source>
        <dbReference type="Proteomes" id="UP000604083"/>
    </source>
</evidence>
<dbReference type="EMBL" id="JAENIO010000001">
    <property type="protein sequence ID" value="MBK1832502.1"/>
    <property type="molecule type" value="Genomic_DNA"/>
</dbReference>
<dbReference type="RefSeq" id="WP_200389936.1">
    <property type="nucleotide sequence ID" value="NZ_JAENIO010000001.1"/>
</dbReference>
<name>A0A934VKT3_9BACT</name>
<dbReference type="PROSITE" id="PS51257">
    <property type="entry name" value="PROKAR_LIPOPROTEIN"/>
    <property type="match status" value="1"/>
</dbReference>
<feature type="signal peptide" evidence="1">
    <location>
        <begin position="1"/>
        <end position="21"/>
    </location>
</feature>
<feature type="chain" id="PRO_5037106627" description="PEP-CTERM protein-sorting domain-containing protein" evidence="1">
    <location>
        <begin position="22"/>
        <end position="313"/>
    </location>
</feature>
<sequence length="313" mass="31708">MKSKTLLLWTTACACPLAVQAVDVTLTASDALTDPEPYSFGGAGNWDNAAAPSAGNDYFTGGFLLRTPTSGTFAGDSLTVTGAGTFTGANNEAIMWKGSGTGGVITIDNLTVDGGQLRHGQGDTDSFTYSGNSLTVGANGMGLATQGGMTIASPINGDSQIVIIDSGSAGASRIITFSSDASTYNGNIVLNGSDNGRARLTFADDAVFNFLIGSAGTNNAISGVGTVNFNGDFALDLSGASSTPGDTWNLVTAGSATYGSTFTVAGFTDNGDDTWTSGDYVFDESTGSLTVIPEPSTALLGGLSLLALLRRRR</sequence>
<evidence type="ECO:0000256" key="1">
    <source>
        <dbReference type="SAM" id="SignalP"/>
    </source>
</evidence>
<accession>A0A934VKT3</accession>
<dbReference type="AlphaFoldDB" id="A0A934VKT3"/>
<organism evidence="2 3">
    <name type="scientific">Roseibacillus ishigakijimensis</name>
    <dbReference type="NCBI Taxonomy" id="454146"/>
    <lineage>
        <taxon>Bacteria</taxon>
        <taxon>Pseudomonadati</taxon>
        <taxon>Verrucomicrobiota</taxon>
        <taxon>Verrucomicrobiia</taxon>
        <taxon>Verrucomicrobiales</taxon>
        <taxon>Verrucomicrobiaceae</taxon>
        <taxon>Roseibacillus</taxon>
    </lineage>
</organism>
<evidence type="ECO:0008006" key="4">
    <source>
        <dbReference type="Google" id="ProtNLM"/>
    </source>
</evidence>
<comment type="caution">
    <text evidence="2">The sequence shown here is derived from an EMBL/GenBank/DDBJ whole genome shotgun (WGS) entry which is preliminary data.</text>
</comment>